<feature type="compositionally biased region" description="Low complexity" evidence="1">
    <location>
        <begin position="22"/>
        <end position="35"/>
    </location>
</feature>
<accession>A0ABY8QUH8</accession>
<organism evidence="2 3">
    <name type="scientific">Saxibacter everestensis</name>
    <dbReference type="NCBI Taxonomy" id="2909229"/>
    <lineage>
        <taxon>Bacteria</taxon>
        <taxon>Bacillati</taxon>
        <taxon>Actinomycetota</taxon>
        <taxon>Actinomycetes</taxon>
        <taxon>Micrococcales</taxon>
        <taxon>Brevibacteriaceae</taxon>
        <taxon>Saxibacter</taxon>
    </lineage>
</organism>
<sequence length="62" mass="5899">MTIGENHSGEVAAELEAESDAEVAAPAAGPESSVPDAPAGLTMLGSTEAGACDGDGCALPSL</sequence>
<proteinExistence type="predicted"/>
<keyword evidence="3" id="KW-1185">Reference proteome</keyword>
<evidence type="ECO:0000313" key="3">
    <source>
        <dbReference type="Proteomes" id="UP001209083"/>
    </source>
</evidence>
<feature type="region of interest" description="Disordered" evidence="1">
    <location>
        <begin position="1"/>
        <end position="62"/>
    </location>
</feature>
<dbReference type="EMBL" id="CP090958">
    <property type="protein sequence ID" value="WGW11949.1"/>
    <property type="molecule type" value="Genomic_DNA"/>
</dbReference>
<dbReference type="Proteomes" id="UP001209083">
    <property type="component" value="Chromosome"/>
</dbReference>
<evidence type="ECO:0000256" key="1">
    <source>
        <dbReference type="SAM" id="MobiDB-lite"/>
    </source>
</evidence>
<reference evidence="2 3" key="1">
    <citation type="submission" date="2023-05" db="EMBL/GenBank/DDBJ databases">
        <title>Lithophilousrod everest ZFBP1038 complete genpme.</title>
        <authorList>
            <person name="Tian M."/>
        </authorList>
    </citation>
    <scope>NUCLEOTIDE SEQUENCE [LARGE SCALE GENOMIC DNA]</scope>
    <source>
        <strain evidence="2 3">ZFBP1038</strain>
    </source>
</reference>
<protein>
    <submittedName>
        <fullName evidence="2">Uncharacterized protein</fullName>
    </submittedName>
</protein>
<dbReference type="RefSeq" id="WP_349638745.1">
    <property type="nucleotide sequence ID" value="NZ_CP090958.1"/>
</dbReference>
<evidence type="ECO:0000313" key="2">
    <source>
        <dbReference type="EMBL" id="WGW11949.1"/>
    </source>
</evidence>
<gene>
    <name evidence="2" type="ORF">LWF01_17980</name>
</gene>
<name>A0ABY8QUH8_9MICO</name>